<reference evidence="2" key="1">
    <citation type="journal article" date="2010" name="Nat. Biotechnol.">
        <title>Draft genome sequence of the oilseed species Ricinus communis.</title>
        <authorList>
            <person name="Chan A.P."/>
            <person name="Crabtree J."/>
            <person name="Zhao Q."/>
            <person name="Lorenzi H."/>
            <person name="Orvis J."/>
            <person name="Puiu D."/>
            <person name="Melake-Berhan A."/>
            <person name="Jones K.M."/>
            <person name="Redman J."/>
            <person name="Chen G."/>
            <person name="Cahoon E.B."/>
            <person name="Gedil M."/>
            <person name="Stanke M."/>
            <person name="Haas B.J."/>
            <person name="Wortman J.R."/>
            <person name="Fraser-Liggett C.M."/>
            <person name="Ravel J."/>
            <person name="Rabinowicz P.D."/>
        </authorList>
    </citation>
    <scope>NUCLEOTIDE SEQUENCE [LARGE SCALE GENOMIC DNA]</scope>
    <source>
        <strain evidence="2">cv. Hale</strain>
    </source>
</reference>
<organism evidence="1 2">
    <name type="scientific">Ricinus communis</name>
    <name type="common">Castor bean</name>
    <dbReference type="NCBI Taxonomy" id="3988"/>
    <lineage>
        <taxon>Eukaryota</taxon>
        <taxon>Viridiplantae</taxon>
        <taxon>Streptophyta</taxon>
        <taxon>Embryophyta</taxon>
        <taxon>Tracheophyta</taxon>
        <taxon>Spermatophyta</taxon>
        <taxon>Magnoliopsida</taxon>
        <taxon>eudicotyledons</taxon>
        <taxon>Gunneridae</taxon>
        <taxon>Pentapetalae</taxon>
        <taxon>rosids</taxon>
        <taxon>fabids</taxon>
        <taxon>Malpighiales</taxon>
        <taxon>Euphorbiaceae</taxon>
        <taxon>Acalyphoideae</taxon>
        <taxon>Acalypheae</taxon>
        <taxon>Ricinus</taxon>
    </lineage>
</organism>
<dbReference type="Proteomes" id="UP000008311">
    <property type="component" value="Unassembled WGS sequence"/>
</dbReference>
<evidence type="ECO:0000313" key="2">
    <source>
        <dbReference type="Proteomes" id="UP000008311"/>
    </source>
</evidence>
<keyword evidence="2" id="KW-1185">Reference proteome</keyword>
<dbReference type="EMBL" id="EQ973793">
    <property type="protein sequence ID" value="EEF46750.1"/>
    <property type="molecule type" value="Genomic_DNA"/>
</dbReference>
<gene>
    <name evidence="1" type="ORF">RCOM_1366080</name>
</gene>
<proteinExistence type="predicted"/>
<dbReference type="InParanoid" id="B9RPD6"/>
<protein>
    <submittedName>
        <fullName evidence="1">Uncharacterized protein</fullName>
    </submittedName>
</protein>
<name>B9RPD6_RICCO</name>
<dbReference type="AlphaFoldDB" id="B9RPD6"/>
<accession>B9RPD6</accession>
<sequence length="87" mass="10085">MKQPPHPICGVTFTLEIISDDLKRRRKSERFVVQSMSNGQTDTENGISNLENPKLEIFGLYHWRLDDEWSLLALIVCNHDMPFLGQL</sequence>
<evidence type="ECO:0000313" key="1">
    <source>
        <dbReference type="EMBL" id="EEF46750.1"/>
    </source>
</evidence>